<reference evidence="3" key="1">
    <citation type="submission" date="2017-12" db="EMBL/GenBank/DDBJ databases">
        <authorList>
            <consortium name="DOE Joint Genome Institute"/>
            <person name="Mondo S.J."/>
            <person name="Kjaerbolling I."/>
            <person name="Vesth T.C."/>
            <person name="Frisvad J.C."/>
            <person name="Nybo J.L."/>
            <person name="Theobald S."/>
            <person name="Kuo A."/>
            <person name="Bowyer P."/>
            <person name="Matsuda Y."/>
            <person name="Lyhne E.K."/>
            <person name="Kogle M.E."/>
            <person name="Clum A."/>
            <person name="Lipzen A."/>
            <person name="Salamov A."/>
            <person name="Ngan C.Y."/>
            <person name="Daum C."/>
            <person name="Chiniquy J."/>
            <person name="Barry K."/>
            <person name="LaButti K."/>
            <person name="Haridas S."/>
            <person name="Simmons B.A."/>
            <person name="Magnuson J.K."/>
            <person name="Mortensen U.H."/>
            <person name="Larsen T.O."/>
            <person name="Grigoriev I.V."/>
            <person name="Baker S.E."/>
            <person name="Andersen M.R."/>
            <person name="Nordberg H.P."/>
            <person name="Cantor M.N."/>
            <person name="Hua S.X."/>
        </authorList>
    </citation>
    <scope>NUCLEOTIDE SEQUENCE [LARGE SCALE GENOMIC DNA]</scope>
    <source>
        <strain evidence="3">IBT 19404</strain>
    </source>
</reference>
<dbReference type="PANTHER" id="PTHR14237">
    <property type="entry name" value="MOLYBDOPTERIN COFACTOR SULFURASE MOSC"/>
    <property type="match status" value="1"/>
</dbReference>
<dbReference type="EMBL" id="KZ559655">
    <property type="protein sequence ID" value="PLN75304.1"/>
    <property type="molecule type" value="Genomic_DNA"/>
</dbReference>
<keyword evidence="2" id="KW-0808">Transferase</keyword>
<feature type="domain" description="Aminotransferase class V" evidence="1">
    <location>
        <begin position="31"/>
        <end position="471"/>
    </location>
</feature>
<evidence type="ECO:0000259" key="1">
    <source>
        <dbReference type="Pfam" id="PF00266"/>
    </source>
</evidence>
<organism evidence="2 3">
    <name type="scientific">Aspergillus taichungensis</name>
    <dbReference type="NCBI Taxonomy" id="482145"/>
    <lineage>
        <taxon>Eukaryota</taxon>
        <taxon>Fungi</taxon>
        <taxon>Dikarya</taxon>
        <taxon>Ascomycota</taxon>
        <taxon>Pezizomycotina</taxon>
        <taxon>Eurotiomycetes</taxon>
        <taxon>Eurotiomycetidae</taxon>
        <taxon>Eurotiales</taxon>
        <taxon>Aspergillaceae</taxon>
        <taxon>Aspergillus</taxon>
        <taxon>Aspergillus subgen. Circumdati</taxon>
    </lineage>
</organism>
<evidence type="ECO:0000313" key="2">
    <source>
        <dbReference type="EMBL" id="PLN75304.1"/>
    </source>
</evidence>
<dbReference type="Pfam" id="PF00266">
    <property type="entry name" value="Aminotran_5"/>
    <property type="match status" value="1"/>
</dbReference>
<dbReference type="SUPFAM" id="SSF53383">
    <property type="entry name" value="PLP-dependent transferases"/>
    <property type="match status" value="1"/>
</dbReference>
<sequence length="527" mass="57025">MATAYNEAVDIIRPVEYPSLTTRNDNDRSIIYLDHAGATLYPRSLITSYTADLQSAIYGNPHSESTPSRASSARVTTARTQLLHFFGADPRHFDLVFTANATAAVKLVGECLERRGGGRGFRYVYHQDAHTSLVGVRQTAEESVCLEDDASVERWIRRGGSAWSWQARLGMPRREEMVTLLGYPGQSNMTGRRLPRSWPAQIRSNSAHRTTYTLWDAAALASTSPLSLSDVDAAPDFTAVSLYKIFGLPDVGCLIVRKASAHLLVSQARYFGGGTVDMVANPSPGSSSSCAWHAVKTDTLHDALEDGTLPFHSLLAVGHAVRLHEDLLGGMARVSAHCAFLASRLYAALDGLRHANGSKLVRVYTGSGRAAFGDPTLQGPTVAMAVVDPSGRVHGYADVERAADADGVYLRSGSVCNPGGMSYLGWTKMQDRVAAFEAGHRCSAPIQEVGGRATGIVRVSLGAMSSLGDVDGFVEWLTRKYLDVYVDDRGSSSFSLGAFKETVEEGIVARRYDACIVRLVRGLVRFR</sequence>
<dbReference type="AlphaFoldDB" id="A0A2J5HEK8"/>
<keyword evidence="3" id="KW-1185">Reference proteome</keyword>
<dbReference type="Proteomes" id="UP000235023">
    <property type="component" value="Unassembled WGS sequence"/>
</dbReference>
<dbReference type="OrthoDB" id="10264306at2759"/>
<accession>A0A2J5HEK8</accession>
<name>A0A2J5HEK8_9EURO</name>
<proteinExistence type="predicted"/>
<dbReference type="InterPro" id="IPR015424">
    <property type="entry name" value="PyrdxlP-dep_Trfase"/>
</dbReference>
<dbReference type="GO" id="GO:0008265">
    <property type="term" value="F:molybdenum cofactor sulfurtransferase activity"/>
    <property type="evidence" value="ECO:0007669"/>
    <property type="project" value="TreeGrafter"/>
</dbReference>
<gene>
    <name evidence="2" type="ORF">BDW42DRAFT_189348</name>
</gene>
<protein>
    <submittedName>
        <fullName evidence="2">PLP-dependent transferase</fullName>
    </submittedName>
</protein>
<dbReference type="Gene3D" id="3.40.640.10">
    <property type="entry name" value="Type I PLP-dependent aspartate aminotransferase-like (Major domain)"/>
    <property type="match status" value="1"/>
</dbReference>
<evidence type="ECO:0000313" key="3">
    <source>
        <dbReference type="Proteomes" id="UP000235023"/>
    </source>
</evidence>
<dbReference type="InterPro" id="IPR015421">
    <property type="entry name" value="PyrdxlP-dep_Trfase_major"/>
</dbReference>
<dbReference type="PANTHER" id="PTHR14237:SF80">
    <property type="entry name" value="MOLYBDENUM COFACTOR SULFURASE"/>
    <property type="match status" value="1"/>
</dbReference>
<dbReference type="GO" id="GO:0043545">
    <property type="term" value="P:molybdopterin cofactor metabolic process"/>
    <property type="evidence" value="ECO:0007669"/>
    <property type="project" value="TreeGrafter"/>
</dbReference>
<dbReference type="InterPro" id="IPR000192">
    <property type="entry name" value="Aminotrans_V_dom"/>
</dbReference>